<organism evidence="1 2">
    <name type="scientific">Dendrobium thyrsiflorum</name>
    <name type="common">Pinecone-like raceme dendrobium</name>
    <name type="synonym">Orchid</name>
    <dbReference type="NCBI Taxonomy" id="117978"/>
    <lineage>
        <taxon>Eukaryota</taxon>
        <taxon>Viridiplantae</taxon>
        <taxon>Streptophyta</taxon>
        <taxon>Embryophyta</taxon>
        <taxon>Tracheophyta</taxon>
        <taxon>Spermatophyta</taxon>
        <taxon>Magnoliopsida</taxon>
        <taxon>Liliopsida</taxon>
        <taxon>Asparagales</taxon>
        <taxon>Orchidaceae</taxon>
        <taxon>Epidendroideae</taxon>
        <taxon>Malaxideae</taxon>
        <taxon>Dendrobiinae</taxon>
        <taxon>Dendrobium</taxon>
    </lineage>
</organism>
<dbReference type="EMBL" id="JANQDX010000012">
    <property type="protein sequence ID" value="KAL0915602.1"/>
    <property type="molecule type" value="Genomic_DNA"/>
</dbReference>
<proteinExistence type="predicted"/>
<dbReference type="Proteomes" id="UP001552299">
    <property type="component" value="Unassembled WGS sequence"/>
</dbReference>
<accession>A0ABD0URZ1</accession>
<protein>
    <submittedName>
        <fullName evidence="1">Uncharacterized protein</fullName>
    </submittedName>
</protein>
<keyword evidence="2" id="KW-1185">Reference proteome</keyword>
<gene>
    <name evidence="1" type="ORF">M5K25_016031</name>
</gene>
<evidence type="ECO:0000313" key="1">
    <source>
        <dbReference type="EMBL" id="KAL0915602.1"/>
    </source>
</evidence>
<name>A0ABD0URZ1_DENTH</name>
<evidence type="ECO:0000313" key="2">
    <source>
        <dbReference type="Proteomes" id="UP001552299"/>
    </source>
</evidence>
<comment type="caution">
    <text evidence="1">The sequence shown here is derived from an EMBL/GenBank/DDBJ whole genome shotgun (WGS) entry which is preliminary data.</text>
</comment>
<dbReference type="AlphaFoldDB" id="A0ABD0URZ1"/>
<reference evidence="1 2" key="1">
    <citation type="journal article" date="2024" name="Plant Biotechnol. J.">
        <title>Dendrobium thyrsiflorum genome and its molecular insights into genes involved in important horticultural traits.</title>
        <authorList>
            <person name="Chen B."/>
            <person name="Wang J.Y."/>
            <person name="Zheng P.J."/>
            <person name="Li K.L."/>
            <person name="Liang Y.M."/>
            <person name="Chen X.F."/>
            <person name="Zhang C."/>
            <person name="Zhao X."/>
            <person name="He X."/>
            <person name="Zhang G.Q."/>
            <person name="Liu Z.J."/>
            <person name="Xu Q."/>
        </authorList>
    </citation>
    <scope>NUCLEOTIDE SEQUENCE [LARGE SCALE GENOMIC DNA]</scope>
    <source>
        <strain evidence="1">GZMU011</strain>
    </source>
</reference>
<sequence length="121" mass="13425">MGLYTNQNLHFLLKAAINNYQYTSQLIHGTLLSGSTPSCLITMIYASNSHVERLRKDILSLVGKSPCLGFFWEISTAVDSVMKILKDIMLIYSHEECWCNQDRSSSPCFGCLVPLVGDCGG</sequence>